<dbReference type="PANTHER" id="PTHR43245">
    <property type="entry name" value="BIFUNCTIONAL POLYMYXIN RESISTANCE PROTEIN ARNA"/>
    <property type="match status" value="1"/>
</dbReference>
<accession>D2EFC4</accession>
<evidence type="ECO:0000259" key="1">
    <source>
        <dbReference type="Pfam" id="PF01370"/>
    </source>
</evidence>
<dbReference type="Pfam" id="PF01370">
    <property type="entry name" value="Epimerase"/>
    <property type="match status" value="1"/>
</dbReference>
<organism evidence="2 3">
    <name type="scientific">Candidatus Parvarchaeum acidiphilum ARMAN-4</name>
    <dbReference type="NCBI Taxonomy" id="662760"/>
    <lineage>
        <taxon>Archaea</taxon>
        <taxon>Candidatus Parvarchaeota</taxon>
        <taxon>Candidatus Parvarchaeum</taxon>
    </lineage>
</organism>
<dbReference type="Gene3D" id="3.40.50.720">
    <property type="entry name" value="NAD(P)-binding Rossmann-like Domain"/>
    <property type="match status" value="1"/>
</dbReference>
<dbReference type="EMBL" id="GG730045">
    <property type="protein sequence ID" value="EEZ92929.1"/>
    <property type="molecule type" value="Genomic_DNA"/>
</dbReference>
<protein>
    <submittedName>
        <fullName evidence="2">NAD-dependent epimerase/dehydratase</fullName>
    </submittedName>
</protein>
<feature type="domain" description="NAD-dependent epimerase/dehydratase" evidence="1">
    <location>
        <begin position="4"/>
        <end position="230"/>
    </location>
</feature>
<dbReference type="InterPro" id="IPR001509">
    <property type="entry name" value="Epimerase_deHydtase"/>
</dbReference>
<name>D2EFC4_PARA4</name>
<dbReference type="AlphaFoldDB" id="D2EFC4"/>
<dbReference type="Gene3D" id="3.90.25.10">
    <property type="entry name" value="UDP-galactose 4-epimerase, domain 1"/>
    <property type="match status" value="1"/>
</dbReference>
<dbReference type="SUPFAM" id="SSF51735">
    <property type="entry name" value="NAD(P)-binding Rossmann-fold domains"/>
    <property type="match status" value="1"/>
</dbReference>
<reference evidence="2 3" key="1">
    <citation type="journal article" date="2010" name="Proc. Natl. Acad. Sci. U.S.A.">
        <title>Enigmatic, ultrasmall, uncultivated Archaea.</title>
        <authorList>
            <person name="Baker B.J."/>
            <person name="Comolli L.R."/>
            <person name="Dick G.J."/>
            <person name="Hauser L.J."/>
            <person name="Hyatt D."/>
            <person name="Dill B.D."/>
            <person name="Land M.L."/>
            <person name="Verberkmoes N.C."/>
            <person name="Hettich R.L."/>
            <person name="Banfield J.F."/>
        </authorList>
    </citation>
    <scope>NUCLEOTIDE SEQUENCE [LARGE SCALE GENOMIC DNA]</scope>
</reference>
<dbReference type="PANTHER" id="PTHR43245:SF13">
    <property type="entry name" value="UDP-D-APIOSE_UDP-D-XYLOSE SYNTHASE 2"/>
    <property type="match status" value="1"/>
</dbReference>
<evidence type="ECO:0000313" key="2">
    <source>
        <dbReference type="EMBL" id="EEZ92929.1"/>
    </source>
</evidence>
<proteinExistence type="predicted"/>
<dbReference type="Proteomes" id="UP000009375">
    <property type="component" value="Unassembled WGS sequence"/>
</dbReference>
<dbReference type="InterPro" id="IPR036291">
    <property type="entry name" value="NAD(P)-bd_dom_sf"/>
</dbReference>
<evidence type="ECO:0000313" key="3">
    <source>
        <dbReference type="Proteomes" id="UP000009375"/>
    </source>
</evidence>
<gene>
    <name evidence="2" type="ORF">BJBARM4_0442</name>
</gene>
<sequence length="308" mass="34674">MKAIVTGGAGFIGSHIVERLLQEGYSVSVIDNLSTGDKKNLKNIENKIKFLKGNSSEISKLGKSDIVFHTGIYSSTPIYRKDNTLVGKAISEFIDVLNYCIKNESKLVFASSSSIYNGYPPPHNEEVIPKVKDFYTEARYPMERLADLFRQMYGLEYCGLRYFSVYGDREESKKTFANMVSQIIWKGMLDKEVMIYGKGTQRRDLVNISDVVSANLIASKSKENGIFNVGTGISYSFNEMIEKVGGIMGKRIKTKNIENPLKNYVDIVQADTKKSKEKLGFFTKINADEGIKAALDYYKTLKKVPDIF</sequence>
<dbReference type="InterPro" id="IPR050177">
    <property type="entry name" value="Lipid_A_modif_metabolic_enz"/>
</dbReference>